<dbReference type="GO" id="GO:0051011">
    <property type="term" value="F:microtubule minus-end binding"/>
    <property type="evidence" value="ECO:0007669"/>
    <property type="project" value="TreeGrafter"/>
</dbReference>
<dbReference type="GO" id="GO:0000930">
    <property type="term" value="C:gamma-tubulin complex"/>
    <property type="evidence" value="ECO:0007669"/>
    <property type="project" value="UniProtKB-ARBA"/>
</dbReference>
<evidence type="ECO:0000256" key="5">
    <source>
        <dbReference type="RuleBase" id="RU363050"/>
    </source>
</evidence>
<feature type="region of interest" description="Disordered" evidence="6">
    <location>
        <begin position="69"/>
        <end position="102"/>
    </location>
</feature>
<dbReference type="EMBL" id="BLJY01000003">
    <property type="protein sequence ID" value="GFF14402.1"/>
    <property type="molecule type" value="Genomic_DNA"/>
</dbReference>
<dbReference type="GO" id="GO:0000278">
    <property type="term" value="P:mitotic cell cycle"/>
    <property type="evidence" value="ECO:0007669"/>
    <property type="project" value="TreeGrafter"/>
</dbReference>
<keyword evidence="2 5" id="KW-0963">Cytoplasm</keyword>
<dbReference type="GO" id="GO:0051225">
    <property type="term" value="P:spindle assembly"/>
    <property type="evidence" value="ECO:0007669"/>
    <property type="project" value="TreeGrafter"/>
</dbReference>
<protein>
    <recommendedName>
        <fullName evidence="5">Spindle pole body component</fullName>
    </recommendedName>
</protein>
<evidence type="ECO:0000259" key="8">
    <source>
        <dbReference type="Pfam" id="PF17681"/>
    </source>
</evidence>
<evidence type="ECO:0000256" key="1">
    <source>
        <dbReference type="ARBA" id="ARBA00010337"/>
    </source>
</evidence>
<dbReference type="Proteomes" id="UP000452235">
    <property type="component" value="Unassembled WGS sequence"/>
</dbReference>
<dbReference type="FunFam" id="1.20.120.1900:FF:000013">
    <property type="entry name" value="Spindle pole body component"/>
    <property type="match status" value="1"/>
</dbReference>
<dbReference type="GO" id="GO:0031122">
    <property type="term" value="P:cytoplasmic microtubule organization"/>
    <property type="evidence" value="ECO:0007669"/>
    <property type="project" value="TreeGrafter"/>
</dbReference>
<evidence type="ECO:0000256" key="3">
    <source>
        <dbReference type="ARBA" id="ARBA00022701"/>
    </source>
</evidence>
<comment type="caution">
    <text evidence="9">The sequence shown here is derived from an EMBL/GenBank/DDBJ whole genome shotgun (WGS) entry which is preliminary data.</text>
</comment>
<dbReference type="InterPro" id="IPR042241">
    <property type="entry name" value="GCP_C_sf"/>
</dbReference>
<dbReference type="Pfam" id="PF17681">
    <property type="entry name" value="GCP_N_terminal"/>
    <property type="match status" value="1"/>
</dbReference>
<dbReference type="GO" id="GO:0007020">
    <property type="term" value="P:microtubule nucleation"/>
    <property type="evidence" value="ECO:0007669"/>
    <property type="project" value="InterPro"/>
</dbReference>
<evidence type="ECO:0000256" key="4">
    <source>
        <dbReference type="ARBA" id="ARBA00023212"/>
    </source>
</evidence>
<dbReference type="PANTHER" id="PTHR19302:SF70">
    <property type="entry name" value="GAMMA-TUBULIN COMPLEX COMPONENT 6"/>
    <property type="match status" value="1"/>
</dbReference>
<keyword evidence="4 5" id="KW-0206">Cytoskeleton</keyword>
<reference evidence="9 10" key="1">
    <citation type="submission" date="2020-01" db="EMBL/GenBank/DDBJ databases">
        <title>Aspergillus terreus IFO 6365 whole genome shotgun sequence.</title>
        <authorList>
            <person name="Kanamasa S."/>
            <person name="Takahashi H."/>
        </authorList>
    </citation>
    <scope>NUCLEOTIDE SEQUENCE [LARGE SCALE GENOMIC DNA]</scope>
    <source>
        <strain evidence="9 10">IFO 6365</strain>
    </source>
</reference>
<evidence type="ECO:0000313" key="9">
    <source>
        <dbReference type="EMBL" id="GFF14402.1"/>
    </source>
</evidence>
<sequence length="941" mass="106417">MDHDNHATDPFSSEGLWRISQFTLQSLQPLDPVPWDEGLPDLVGGFFKSPLDLVGENGSQLHQLDISELDFSDSDGPSESTTDASIHSQYDPSTEQNEEESEDIWALDSLNSGPIEKDASRSWEKYGDRSYRESPSAYFSESGAWGFDAALNRRSTSDYAVQPQRTARQDFFFRSLFRLGLGWSSMFFRYNKQQAKFERVFKDVRVSGISLTALNGLVDEMIRCGTDMQRVRNFVIKTPSSSGIPSALSTLSSAAAVIVYTLEAQLVRNYKQAVSVLRIKSLFEPCREIVSALANIIESIDGATTESQIISIVLARAAHFSQTFAHMENLFREIATRVARPFLDHIESWVGFRSETPTSKELARSGRSFVSLKHPEESDKQISKAEMDHYIYCPEQMPSFVPSDQARLIFESGRSLRLLKRFHPRHPIANGKFRNSTLDCARSWAEIERIQSKAQTYERELRAEILKYNRYGSFEKERCDFTLEHPVLEGDDVVSGAFDLFDMDSTKVTGLLNNQASVESDPLGQLVHAGSIVTGNENAFAPELAASLYLSMAPFLSSQASLIDFSCLHMLFKEHKLRYHLGLQWRFQLLGDGFFASRLSHSLFDPEMKSGERKAGVVRSEVHAGLRLGSRDTWPPASSELRLVLIGLLDECYNADDQRDSTENAEFRREKELPGGLSFSIRELTDGEAVKCKDPDAIEALDFLRLQYKPSDVISTIITYRSLAKYDRLFKHLLRLLRMVSVVKSLIRDSTARNSLSGDTRNVFQKFRIDCQHFVLSLSDYCFHIGVGSTWHKFQDSLAKIEVCLEKDDFDGTIEVAHSVPGLRDYHEDILDQMLFALFLSKRHTEAAKLLESIFGTILAFAPLSRIDGLRGVRHESETTVYRLYALFRKQTSAFVGYLRGLDEVKASRTTSRSGMASSSRQSSTVVFDQLLARLDVKRYY</sequence>
<proteinExistence type="inferred from homology"/>
<organism evidence="9 10">
    <name type="scientific">Aspergillus terreus</name>
    <dbReference type="NCBI Taxonomy" id="33178"/>
    <lineage>
        <taxon>Eukaryota</taxon>
        <taxon>Fungi</taxon>
        <taxon>Dikarya</taxon>
        <taxon>Ascomycota</taxon>
        <taxon>Pezizomycotina</taxon>
        <taxon>Eurotiomycetes</taxon>
        <taxon>Eurotiomycetidae</taxon>
        <taxon>Eurotiales</taxon>
        <taxon>Aspergillaceae</taxon>
        <taxon>Aspergillus</taxon>
        <taxon>Aspergillus subgen. Circumdati</taxon>
    </lineage>
</organism>
<dbReference type="InterPro" id="IPR007259">
    <property type="entry name" value="GCP"/>
</dbReference>
<evidence type="ECO:0000259" key="7">
    <source>
        <dbReference type="Pfam" id="PF04130"/>
    </source>
</evidence>
<dbReference type="InterPro" id="IPR041470">
    <property type="entry name" value="GCP_N"/>
</dbReference>
<name>A0A5M3YTA4_ASPTE</name>
<dbReference type="AlphaFoldDB" id="A0A5M3YTA4"/>
<keyword evidence="3 5" id="KW-0493">Microtubule</keyword>
<dbReference type="OrthoDB" id="775571at2759"/>
<evidence type="ECO:0000256" key="2">
    <source>
        <dbReference type="ARBA" id="ARBA00022490"/>
    </source>
</evidence>
<keyword evidence="10" id="KW-1185">Reference proteome</keyword>
<dbReference type="Gene3D" id="1.20.120.1900">
    <property type="entry name" value="Gamma-tubulin complex, C-terminal domain"/>
    <property type="match status" value="1"/>
</dbReference>
<comment type="subcellular location">
    <subcellularLocation>
        <location evidence="5">Cytoplasm</location>
        <location evidence="5">Cytoskeleton</location>
        <location evidence="5">Microtubule organizing center</location>
    </subcellularLocation>
</comment>
<dbReference type="Pfam" id="PF04130">
    <property type="entry name" value="GCP_C_terminal"/>
    <property type="match status" value="1"/>
</dbReference>
<dbReference type="PANTHER" id="PTHR19302">
    <property type="entry name" value="GAMMA TUBULIN COMPLEX PROTEIN"/>
    <property type="match status" value="1"/>
</dbReference>
<feature type="compositionally biased region" description="Polar residues" evidence="6">
    <location>
        <begin position="75"/>
        <end position="95"/>
    </location>
</feature>
<evidence type="ECO:0000256" key="6">
    <source>
        <dbReference type="SAM" id="MobiDB-lite"/>
    </source>
</evidence>
<accession>A0A5M3YTA4</accession>
<dbReference type="GO" id="GO:0005816">
    <property type="term" value="C:spindle pole body"/>
    <property type="evidence" value="ECO:0007669"/>
    <property type="project" value="UniProtKB-ARBA"/>
</dbReference>
<dbReference type="GO" id="GO:0000922">
    <property type="term" value="C:spindle pole"/>
    <property type="evidence" value="ECO:0007669"/>
    <property type="project" value="InterPro"/>
</dbReference>
<dbReference type="GO" id="GO:0005874">
    <property type="term" value="C:microtubule"/>
    <property type="evidence" value="ECO:0007669"/>
    <property type="project" value="UniProtKB-KW"/>
</dbReference>
<dbReference type="VEuPathDB" id="FungiDB:ATEG_00468"/>
<comment type="similarity">
    <text evidence="1 5">Belongs to the TUBGCP family.</text>
</comment>
<gene>
    <name evidence="9" type="ORF">ATEIFO6365_0003046800</name>
</gene>
<dbReference type="InterPro" id="IPR040457">
    <property type="entry name" value="GCP_C"/>
</dbReference>
<feature type="domain" description="Gamma tubulin complex component protein N-terminal" evidence="8">
    <location>
        <begin position="174"/>
        <end position="574"/>
    </location>
</feature>
<evidence type="ECO:0000313" key="10">
    <source>
        <dbReference type="Proteomes" id="UP000452235"/>
    </source>
</evidence>
<dbReference type="GO" id="GO:0043015">
    <property type="term" value="F:gamma-tubulin binding"/>
    <property type="evidence" value="ECO:0007669"/>
    <property type="project" value="InterPro"/>
</dbReference>
<feature type="domain" description="Gamma tubulin complex component C-terminal" evidence="7">
    <location>
        <begin position="577"/>
        <end position="941"/>
    </location>
</feature>
<dbReference type="GO" id="GO:0051321">
    <property type="term" value="P:meiotic cell cycle"/>
    <property type="evidence" value="ECO:0007669"/>
    <property type="project" value="TreeGrafter"/>
</dbReference>